<dbReference type="STRING" id="478744.SAMN05444359_14512"/>
<evidence type="ECO:0000313" key="3">
    <source>
        <dbReference type="EMBL" id="SER45410.1"/>
    </source>
</evidence>
<dbReference type="GO" id="GO:0032259">
    <property type="term" value="P:methylation"/>
    <property type="evidence" value="ECO:0007669"/>
    <property type="project" value="UniProtKB-KW"/>
</dbReference>
<dbReference type="RefSeq" id="WP_090173530.1">
    <property type="nucleotide sequence ID" value="NZ_FOFB01000045.1"/>
</dbReference>
<dbReference type="Gene3D" id="1.10.10.10">
    <property type="entry name" value="Winged helix-like DNA-binding domain superfamily/Winged helix DNA-binding domain"/>
    <property type="match status" value="1"/>
</dbReference>
<keyword evidence="3" id="KW-0808">Transferase</keyword>
<dbReference type="InterPro" id="IPR014048">
    <property type="entry name" value="MethylDNA_cys_MeTrfase_DNA-bd"/>
</dbReference>
<gene>
    <name evidence="3" type="ORF">SAMN05444359_14512</name>
</gene>
<dbReference type="InterPro" id="IPR036217">
    <property type="entry name" value="MethylDNA_cys_MeTrfase_DNAb"/>
</dbReference>
<dbReference type="AlphaFoldDB" id="A0A1H9PB57"/>
<dbReference type="PANTHER" id="PTHR42942">
    <property type="entry name" value="6-O-METHYLGUANINE DNA METHYLTRANSFERASE"/>
    <property type="match status" value="1"/>
</dbReference>
<accession>A0A1H9PB57</accession>
<sequence length="106" mass="11866">MAQYIEDVHDVARMIPKGRVTNYGAIADFLTLGSARMAGWAMNKAHGDETIPAHRVVNRKGELSGRNHFATPTLMQERLEAEGVEVVDSKVVNFKEVFWSPIELLK</sequence>
<dbReference type="InterPro" id="IPR036388">
    <property type="entry name" value="WH-like_DNA-bd_sf"/>
</dbReference>
<organism evidence="3 4">
    <name type="scientific">Neolewinella agarilytica</name>
    <dbReference type="NCBI Taxonomy" id="478744"/>
    <lineage>
        <taxon>Bacteria</taxon>
        <taxon>Pseudomonadati</taxon>
        <taxon>Bacteroidota</taxon>
        <taxon>Saprospiria</taxon>
        <taxon>Saprospirales</taxon>
        <taxon>Lewinellaceae</taxon>
        <taxon>Neolewinella</taxon>
    </lineage>
</organism>
<protein>
    <submittedName>
        <fullName evidence="3">Methylated-DNA-protein-cysteine methyltransferase related protein</fullName>
    </submittedName>
</protein>
<keyword evidence="3" id="KW-0489">Methyltransferase</keyword>
<dbReference type="GO" id="GO:0008168">
    <property type="term" value="F:methyltransferase activity"/>
    <property type="evidence" value="ECO:0007669"/>
    <property type="project" value="UniProtKB-KW"/>
</dbReference>
<reference evidence="4" key="1">
    <citation type="submission" date="2016-10" db="EMBL/GenBank/DDBJ databases">
        <authorList>
            <person name="Varghese N."/>
            <person name="Submissions S."/>
        </authorList>
    </citation>
    <scope>NUCLEOTIDE SEQUENCE [LARGE SCALE GENOMIC DNA]</scope>
    <source>
        <strain evidence="4">DSM 24740</strain>
    </source>
</reference>
<dbReference type="EMBL" id="FOFB01000045">
    <property type="protein sequence ID" value="SER45410.1"/>
    <property type="molecule type" value="Genomic_DNA"/>
</dbReference>
<dbReference type="Pfam" id="PF01035">
    <property type="entry name" value="DNA_binding_1"/>
    <property type="match status" value="1"/>
</dbReference>
<dbReference type="SUPFAM" id="SSF46767">
    <property type="entry name" value="Methylated DNA-protein cysteine methyltransferase, C-terminal domain"/>
    <property type="match status" value="1"/>
</dbReference>
<keyword evidence="4" id="KW-1185">Reference proteome</keyword>
<feature type="domain" description="Methylated-DNA-[protein]-cysteine S-methyltransferase DNA binding" evidence="2">
    <location>
        <begin position="6"/>
        <end position="84"/>
    </location>
</feature>
<dbReference type="InParanoid" id="A0A1H9PB57"/>
<dbReference type="GO" id="GO:0006281">
    <property type="term" value="P:DNA repair"/>
    <property type="evidence" value="ECO:0007669"/>
    <property type="project" value="InterPro"/>
</dbReference>
<evidence type="ECO:0000256" key="1">
    <source>
        <dbReference type="ARBA" id="ARBA00022763"/>
    </source>
</evidence>
<evidence type="ECO:0000313" key="4">
    <source>
        <dbReference type="Proteomes" id="UP000199021"/>
    </source>
</evidence>
<dbReference type="Proteomes" id="UP000199021">
    <property type="component" value="Unassembled WGS sequence"/>
</dbReference>
<dbReference type="CDD" id="cd06445">
    <property type="entry name" value="ATase"/>
    <property type="match status" value="1"/>
</dbReference>
<dbReference type="PANTHER" id="PTHR42942:SF1">
    <property type="entry name" value="ALKYLTRANSFERASE-LIKE PROTEIN 1"/>
    <property type="match status" value="1"/>
</dbReference>
<evidence type="ECO:0000259" key="2">
    <source>
        <dbReference type="Pfam" id="PF01035"/>
    </source>
</evidence>
<dbReference type="InterPro" id="IPR052520">
    <property type="entry name" value="ATL_DNA_repair"/>
</dbReference>
<keyword evidence="1" id="KW-0227">DNA damage</keyword>
<name>A0A1H9PB57_9BACT</name>
<proteinExistence type="predicted"/>
<dbReference type="OrthoDB" id="9132167at2"/>